<protein>
    <submittedName>
        <fullName evidence="4">Response regulator</fullName>
    </submittedName>
</protein>
<dbReference type="PROSITE" id="PS50110">
    <property type="entry name" value="RESPONSE_REGULATORY"/>
    <property type="match status" value="1"/>
</dbReference>
<dbReference type="InterPro" id="IPR011006">
    <property type="entry name" value="CheY-like_superfamily"/>
</dbReference>
<reference evidence="4 5" key="1">
    <citation type="submission" date="2023-11" db="EMBL/GenBank/DDBJ databases">
        <title>Plant-associative lifestyle of Vibrio porteresiae and its evolutionary dynamics.</title>
        <authorList>
            <person name="Rameshkumar N."/>
            <person name="Kirti K."/>
        </authorList>
    </citation>
    <scope>NUCLEOTIDE SEQUENCE [LARGE SCALE GENOMIC DNA]</scope>
    <source>
        <strain evidence="4 5">MSSRF30</strain>
    </source>
</reference>
<dbReference type="RefSeq" id="WP_261895451.1">
    <property type="nucleotide sequence ID" value="NZ_AP024895.1"/>
</dbReference>
<dbReference type="PANTHER" id="PTHR44591:SF25">
    <property type="entry name" value="CHEMOTAXIS TWO-COMPONENT RESPONSE REGULATOR"/>
    <property type="match status" value="1"/>
</dbReference>
<dbReference type="Proteomes" id="UP001304071">
    <property type="component" value="Chromosome 1"/>
</dbReference>
<dbReference type="InterPro" id="IPR001789">
    <property type="entry name" value="Sig_transdc_resp-reg_receiver"/>
</dbReference>
<accession>A0ABZ0QFT6</accession>
<dbReference type="Gene3D" id="3.40.50.2300">
    <property type="match status" value="1"/>
</dbReference>
<keyword evidence="1 2" id="KW-0597">Phosphoprotein</keyword>
<gene>
    <name evidence="4" type="ORF">R8Z52_07580</name>
</gene>
<feature type="domain" description="Response regulatory" evidence="3">
    <location>
        <begin position="4"/>
        <end position="120"/>
    </location>
</feature>
<sequence>MSKTVLVVDDSPSVRQVVSMVLKASGHKVTEAGNGIEGLEKLQGNKFNLIVCDVNMPEMDGLTFVEHARQLESCKFTPILMLTTETKDEMRERAKAMGVRAWLVKPFQPQVLLSAIAKLA</sequence>
<proteinExistence type="predicted"/>
<dbReference type="InterPro" id="IPR050595">
    <property type="entry name" value="Bact_response_regulator"/>
</dbReference>
<evidence type="ECO:0000313" key="4">
    <source>
        <dbReference type="EMBL" id="WPC75047.1"/>
    </source>
</evidence>
<evidence type="ECO:0000259" key="3">
    <source>
        <dbReference type="PROSITE" id="PS50110"/>
    </source>
</evidence>
<keyword evidence="5" id="KW-1185">Reference proteome</keyword>
<dbReference type="SUPFAM" id="SSF52172">
    <property type="entry name" value="CheY-like"/>
    <property type="match status" value="1"/>
</dbReference>
<name>A0ABZ0QFT6_9VIBR</name>
<organism evidence="4 5">
    <name type="scientific">Vibrio porteresiae DSM 19223</name>
    <dbReference type="NCBI Taxonomy" id="1123496"/>
    <lineage>
        <taxon>Bacteria</taxon>
        <taxon>Pseudomonadati</taxon>
        <taxon>Pseudomonadota</taxon>
        <taxon>Gammaproteobacteria</taxon>
        <taxon>Vibrionales</taxon>
        <taxon>Vibrionaceae</taxon>
        <taxon>Vibrio</taxon>
    </lineage>
</organism>
<dbReference type="PANTHER" id="PTHR44591">
    <property type="entry name" value="STRESS RESPONSE REGULATOR PROTEIN 1"/>
    <property type="match status" value="1"/>
</dbReference>
<evidence type="ECO:0000313" key="5">
    <source>
        <dbReference type="Proteomes" id="UP001304071"/>
    </source>
</evidence>
<dbReference type="SMART" id="SM00448">
    <property type="entry name" value="REC"/>
    <property type="match status" value="1"/>
</dbReference>
<evidence type="ECO:0000256" key="1">
    <source>
        <dbReference type="ARBA" id="ARBA00022553"/>
    </source>
</evidence>
<dbReference type="Pfam" id="PF00072">
    <property type="entry name" value="Response_reg"/>
    <property type="match status" value="1"/>
</dbReference>
<feature type="modified residue" description="4-aspartylphosphate" evidence="2">
    <location>
        <position position="53"/>
    </location>
</feature>
<dbReference type="EMBL" id="CP138203">
    <property type="protein sequence ID" value="WPC75047.1"/>
    <property type="molecule type" value="Genomic_DNA"/>
</dbReference>
<evidence type="ECO:0000256" key="2">
    <source>
        <dbReference type="PROSITE-ProRule" id="PRU00169"/>
    </source>
</evidence>